<reference evidence="3 4" key="1">
    <citation type="submission" date="2018-09" db="EMBL/GenBank/DDBJ databases">
        <title>Cohnella cavernae sp. nov., isolated from a karst cave.</title>
        <authorList>
            <person name="Zhu H."/>
        </authorList>
    </citation>
    <scope>NUCLEOTIDE SEQUENCE [LARGE SCALE GENOMIC DNA]</scope>
    <source>
        <strain evidence="3 4">K2E09-144</strain>
    </source>
</reference>
<dbReference type="Proteomes" id="UP000266340">
    <property type="component" value="Unassembled WGS sequence"/>
</dbReference>
<dbReference type="OrthoDB" id="9814037at2"/>
<dbReference type="EMBL" id="QXJM01000040">
    <property type="protein sequence ID" value="RIE01082.1"/>
    <property type="molecule type" value="Genomic_DNA"/>
</dbReference>
<evidence type="ECO:0000256" key="1">
    <source>
        <dbReference type="SAM" id="MobiDB-lite"/>
    </source>
</evidence>
<feature type="compositionally biased region" description="Basic and acidic residues" evidence="1">
    <location>
        <begin position="56"/>
        <end position="65"/>
    </location>
</feature>
<accession>A0A398CGK7</accession>
<dbReference type="AlphaFoldDB" id="A0A398CGK7"/>
<dbReference type="Pfam" id="PF13453">
    <property type="entry name" value="Zn_ribbon_TFIIB"/>
    <property type="match status" value="1"/>
</dbReference>
<evidence type="ECO:0000313" key="3">
    <source>
        <dbReference type="EMBL" id="RIE01082.1"/>
    </source>
</evidence>
<dbReference type="InterPro" id="IPR027392">
    <property type="entry name" value="TF_Znf"/>
</dbReference>
<evidence type="ECO:0000313" key="4">
    <source>
        <dbReference type="Proteomes" id="UP000266340"/>
    </source>
</evidence>
<sequence>MNCPVCESTRMREVEKDGILIDICPSCKGVWLDRGELEKLMQGVREVRQDYNEWYYDESRNDRRPQQAQPPKQPEPYPSQSYPPSQQPQGYGSQGSHGNYYPSIRRKRACSTYLEICSTNKRDIVSAKELFRQLLAEAALFCGIVRLRAVASLGERRDGGNNRLRMGYWVGGR</sequence>
<feature type="domain" description="Transcription factor zinc-finger" evidence="2">
    <location>
        <begin position="2"/>
        <end position="42"/>
    </location>
</feature>
<proteinExistence type="predicted"/>
<organism evidence="3 4">
    <name type="scientific">Cohnella faecalis</name>
    <dbReference type="NCBI Taxonomy" id="2315694"/>
    <lineage>
        <taxon>Bacteria</taxon>
        <taxon>Bacillati</taxon>
        <taxon>Bacillota</taxon>
        <taxon>Bacilli</taxon>
        <taxon>Bacillales</taxon>
        <taxon>Paenibacillaceae</taxon>
        <taxon>Cohnella</taxon>
    </lineage>
</organism>
<feature type="compositionally biased region" description="Low complexity" evidence="1">
    <location>
        <begin position="78"/>
        <end position="96"/>
    </location>
</feature>
<name>A0A398CGK7_9BACL</name>
<comment type="caution">
    <text evidence="3">The sequence shown here is derived from an EMBL/GenBank/DDBJ whole genome shotgun (WGS) entry which is preliminary data.</text>
</comment>
<gene>
    <name evidence="3" type="ORF">D3H35_21915</name>
</gene>
<protein>
    <recommendedName>
        <fullName evidence="2">Transcription factor zinc-finger domain-containing protein</fullName>
    </recommendedName>
</protein>
<evidence type="ECO:0000259" key="2">
    <source>
        <dbReference type="Pfam" id="PF13453"/>
    </source>
</evidence>
<keyword evidence="4" id="KW-1185">Reference proteome</keyword>
<feature type="region of interest" description="Disordered" evidence="1">
    <location>
        <begin position="56"/>
        <end position="98"/>
    </location>
</feature>